<keyword evidence="5" id="KW-0808">Transferase</keyword>
<comment type="pathway">
    <text evidence="3">Isoprenoid biosynthesis; isopentenyl diphosphate biosynthesis via DXP pathway; isopentenyl diphosphate from 1-deoxy-D-xylulose 5-phosphate: step 4/6.</text>
</comment>
<keyword evidence="6" id="KW-0548">Nucleotidyltransferase</keyword>
<comment type="catalytic activity">
    <reaction evidence="1">
        <text>4-CDP-2-C-methyl-D-erythritol 2-phosphate = 2-C-methyl-D-erythritol 2,4-cyclic diphosphate + CMP</text>
        <dbReference type="Rhea" id="RHEA:23864"/>
        <dbReference type="ChEBI" id="CHEBI:57919"/>
        <dbReference type="ChEBI" id="CHEBI:58483"/>
        <dbReference type="ChEBI" id="CHEBI:60377"/>
        <dbReference type="EC" id="4.6.1.12"/>
    </reaction>
</comment>
<evidence type="ECO:0000256" key="9">
    <source>
        <dbReference type="ARBA" id="ARBA00023239"/>
    </source>
</evidence>
<reference evidence="12" key="1">
    <citation type="submission" date="2018-05" db="EMBL/GenBank/DDBJ databases">
        <authorList>
            <person name="Lanie J.A."/>
            <person name="Ng W.-L."/>
            <person name="Kazmierczak K.M."/>
            <person name="Andrzejewski T.M."/>
            <person name="Davidsen T.M."/>
            <person name="Wayne K.J."/>
            <person name="Tettelin H."/>
            <person name="Glass J.I."/>
            <person name="Rusch D."/>
            <person name="Podicherti R."/>
            <person name="Tsui H.-C.T."/>
            <person name="Winkler M.E."/>
        </authorList>
    </citation>
    <scope>NUCLEOTIDE SEQUENCE</scope>
</reference>
<evidence type="ECO:0000256" key="4">
    <source>
        <dbReference type="ARBA" id="ARBA00012579"/>
    </source>
</evidence>
<evidence type="ECO:0000256" key="3">
    <source>
        <dbReference type="ARBA" id="ARBA00004709"/>
    </source>
</evidence>
<proteinExistence type="inferred from homology"/>
<keyword evidence="9" id="KW-0456">Lyase</keyword>
<evidence type="ECO:0000259" key="11">
    <source>
        <dbReference type="Pfam" id="PF02542"/>
    </source>
</evidence>
<feature type="domain" description="2-C-methyl-D-erythritol 2,4-cyclodiphosphate synthase" evidence="11">
    <location>
        <begin position="233"/>
        <end position="386"/>
    </location>
</feature>
<name>A0A381NV55_9ZZZZ</name>
<dbReference type="InterPro" id="IPR001228">
    <property type="entry name" value="IspD"/>
</dbReference>
<dbReference type="InterPro" id="IPR026596">
    <property type="entry name" value="IspD/F"/>
</dbReference>
<dbReference type="HAMAP" id="MF_00108">
    <property type="entry name" value="IspD"/>
    <property type="match status" value="1"/>
</dbReference>
<comment type="cofactor">
    <cofactor evidence="2">
        <name>a divalent metal cation</name>
        <dbReference type="ChEBI" id="CHEBI:60240"/>
    </cofactor>
</comment>
<dbReference type="NCBIfam" id="TIGR00151">
    <property type="entry name" value="ispF"/>
    <property type="match status" value="1"/>
</dbReference>
<dbReference type="PROSITE" id="PS01350">
    <property type="entry name" value="ISPF"/>
    <property type="match status" value="1"/>
</dbReference>
<dbReference type="InterPro" id="IPR036571">
    <property type="entry name" value="MECDP_synthase_sf"/>
</dbReference>
<dbReference type="Gene3D" id="3.90.550.10">
    <property type="entry name" value="Spore Coat Polysaccharide Biosynthesis Protein SpsA, Chain A"/>
    <property type="match status" value="1"/>
</dbReference>
<dbReference type="InterPro" id="IPR020555">
    <property type="entry name" value="MECDP_synthase_CS"/>
</dbReference>
<dbReference type="InterPro" id="IPR029044">
    <property type="entry name" value="Nucleotide-diphossugar_trans"/>
</dbReference>
<dbReference type="GO" id="GO:0008685">
    <property type="term" value="F:2-C-methyl-D-erythritol 2,4-cyclodiphosphate synthase activity"/>
    <property type="evidence" value="ECO:0007669"/>
    <property type="project" value="UniProtKB-EC"/>
</dbReference>
<dbReference type="CDD" id="cd00554">
    <property type="entry name" value="MECDP_synthase"/>
    <property type="match status" value="1"/>
</dbReference>
<evidence type="ECO:0000256" key="7">
    <source>
        <dbReference type="ARBA" id="ARBA00022723"/>
    </source>
</evidence>
<dbReference type="PANTHER" id="PTHR43181">
    <property type="entry name" value="2-C-METHYL-D-ERYTHRITOL 2,4-CYCLODIPHOSPHATE SYNTHASE, CHLOROPLASTIC"/>
    <property type="match status" value="1"/>
</dbReference>
<dbReference type="Gene3D" id="3.30.1330.50">
    <property type="entry name" value="2-C-methyl-D-erythritol 2,4-cyclodiphosphate synthase"/>
    <property type="match status" value="1"/>
</dbReference>
<dbReference type="Pfam" id="PF02542">
    <property type="entry name" value="YgbB"/>
    <property type="match status" value="1"/>
</dbReference>
<keyword evidence="7" id="KW-0479">Metal-binding</keyword>
<dbReference type="UniPathway" id="UPA00056">
    <property type="reaction ID" value="UER00095"/>
</dbReference>
<keyword evidence="8" id="KW-0414">Isoprene biosynthesis</keyword>
<dbReference type="PANTHER" id="PTHR43181:SF1">
    <property type="entry name" value="2-C-METHYL-D-ERYTHRITOL 2,4-CYCLODIPHOSPHATE SYNTHASE, CHLOROPLASTIC"/>
    <property type="match status" value="1"/>
</dbReference>
<dbReference type="GO" id="GO:0016114">
    <property type="term" value="P:terpenoid biosynthetic process"/>
    <property type="evidence" value="ECO:0007669"/>
    <property type="project" value="InterPro"/>
</dbReference>
<evidence type="ECO:0000256" key="2">
    <source>
        <dbReference type="ARBA" id="ARBA00001968"/>
    </source>
</evidence>
<dbReference type="NCBIfam" id="TIGR00453">
    <property type="entry name" value="ispD"/>
    <property type="match status" value="1"/>
</dbReference>
<dbReference type="HAMAP" id="MF_00107">
    <property type="entry name" value="IspF"/>
    <property type="match status" value="1"/>
</dbReference>
<dbReference type="SUPFAM" id="SSF69765">
    <property type="entry name" value="IpsF-like"/>
    <property type="match status" value="1"/>
</dbReference>
<dbReference type="EC" id="4.6.1.12" evidence="4"/>
<dbReference type="GO" id="GO:0019288">
    <property type="term" value="P:isopentenyl diphosphate biosynthetic process, methylerythritol 4-phosphate pathway"/>
    <property type="evidence" value="ECO:0007669"/>
    <property type="project" value="UniProtKB-UniPathway"/>
</dbReference>
<dbReference type="EMBL" id="UINC01000619">
    <property type="protein sequence ID" value="SUZ58430.1"/>
    <property type="molecule type" value="Genomic_DNA"/>
</dbReference>
<dbReference type="GO" id="GO:0050518">
    <property type="term" value="F:2-C-methyl-D-erythritol 4-phosphate cytidylyltransferase activity"/>
    <property type="evidence" value="ECO:0007669"/>
    <property type="project" value="InterPro"/>
</dbReference>
<dbReference type="Pfam" id="PF01128">
    <property type="entry name" value="IspD"/>
    <property type="match status" value="1"/>
</dbReference>
<dbReference type="SUPFAM" id="SSF53448">
    <property type="entry name" value="Nucleotide-diphospho-sugar transferases"/>
    <property type="match status" value="1"/>
</dbReference>
<gene>
    <name evidence="12" type="ORF">METZ01_LOCUS11284</name>
</gene>
<evidence type="ECO:0000256" key="6">
    <source>
        <dbReference type="ARBA" id="ARBA00022695"/>
    </source>
</evidence>
<keyword evidence="10" id="KW-0511">Multifunctional enzyme</keyword>
<organism evidence="12">
    <name type="scientific">marine metagenome</name>
    <dbReference type="NCBI Taxonomy" id="408172"/>
    <lineage>
        <taxon>unclassified sequences</taxon>
        <taxon>metagenomes</taxon>
        <taxon>ecological metagenomes</taxon>
    </lineage>
</organism>
<evidence type="ECO:0000256" key="1">
    <source>
        <dbReference type="ARBA" id="ARBA00000200"/>
    </source>
</evidence>
<dbReference type="CDD" id="cd02516">
    <property type="entry name" value="CDP-ME_synthetase"/>
    <property type="match status" value="1"/>
</dbReference>
<evidence type="ECO:0000256" key="8">
    <source>
        <dbReference type="ARBA" id="ARBA00023229"/>
    </source>
</evidence>
<evidence type="ECO:0000256" key="10">
    <source>
        <dbReference type="ARBA" id="ARBA00023268"/>
    </source>
</evidence>
<protein>
    <recommendedName>
        <fullName evidence="4">2-C-methyl-D-erythritol 2,4-cyclodiphosphate synthase</fullName>
        <ecNumber evidence="4">4.6.1.12</ecNumber>
    </recommendedName>
</protein>
<dbReference type="AlphaFoldDB" id="A0A381NV55"/>
<dbReference type="GO" id="GO:0046872">
    <property type="term" value="F:metal ion binding"/>
    <property type="evidence" value="ECO:0007669"/>
    <property type="project" value="UniProtKB-KW"/>
</dbReference>
<dbReference type="InterPro" id="IPR034683">
    <property type="entry name" value="IspD/TarI"/>
</dbReference>
<dbReference type="HAMAP" id="MF_01520">
    <property type="entry name" value="IspDF"/>
    <property type="match status" value="1"/>
</dbReference>
<dbReference type="FunFam" id="3.90.550.10:FF:000003">
    <property type="entry name" value="2-C-methyl-D-erythritol 4-phosphate cytidylyltransferase"/>
    <property type="match status" value="1"/>
</dbReference>
<evidence type="ECO:0000313" key="12">
    <source>
        <dbReference type="EMBL" id="SUZ58430.1"/>
    </source>
</evidence>
<sequence>MHIVAIVAAAGSGFRMGAEIPKQFLALGDTTVLGRSLDAFDRHPRVDEIIVVLPTELTARYAADFSSRRTPTRVVGGGPRRQDSVAMGFALVPHNADLVAVHDAARPFVSAEVIDRTLDAALENGAAIAALVAQDTVKLVDRADGSPFVDTTLPRDTIYLAQTPQVFRRSVLEDGLAFGAAGMEVTDEAMLVERAGHTVRLVDGDLGNVKLTTARDLEIARARVERSEVNAEMRIGIGYDLHRLVEGRSLVLGGVTIPHESGLLGHSDADAVCHALADAILGAAAAGDIGQHFPDSERKWKDASSLDLLAGAYEIVRNRGFAVRNVDVVVIAEAPRLGPYIDAMRENIAASIGMTVADVGIKGKTNEGIGPLGHGEAIAVHAIAQLGPADHLSTESVPS</sequence>
<dbReference type="InterPro" id="IPR003526">
    <property type="entry name" value="MECDP_synthase"/>
</dbReference>
<accession>A0A381NV55</accession>
<evidence type="ECO:0000256" key="5">
    <source>
        <dbReference type="ARBA" id="ARBA00022679"/>
    </source>
</evidence>